<dbReference type="AlphaFoldDB" id="A0A5E8CG79"/>
<name>A0A5E8CG79_9ZZZZ</name>
<organism evidence="1">
    <name type="scientific">seawater metagenome</name>
    <dbReference type="NCBI Taxonomy" id="1561972"/>
    <lineage>
        <taxon>unclassified sequences</taxon>
        <taxon>metagenomes</taxon>
        <taxon>ecological metagenomes</taxon>
    </lineage>
</organism>
<protein>
    <submittedName>
        <fullName evidence="1">Uncharacterized protein</fullName>
    </submittedName>
</protein>
<evidence type="ECO:0000313" key="1">
    <source>
        <dbReference type="EMBL" id="VVU94418.1"/>
    </source>
</evidence>
<reference evidence="1" key="1">
    <citation type="submission" date="2019-09" db="EMBL/GenBank/DDBJ databases">
        <authorList>
            <person name="Needham M D."/>
        </authorList>
    </citation>
    <scope>NUCLEOTIDE SEQUENCE</scope>
</reference>
<sequence>MYLSKYLKYKMKYLLLSESQINKIDYIKQKRGGSQQIINFETLFSHLVEFIINYNKKKIANDLNLFGMINLFQIKGGSSIKYHLMQRGIDTTNLTSDIDLLFFSDDLEEVEKEIIAFYKELQKTFPSLAWNYNINNGLVTIKIGGGNIIDISVYDPNFDMDDETSMFAYALKKLGFKNIKEYYDKITTSDNIEEITFTSLEFEFFSSQKGIEVIQGYLNAFPSWQASLRYFTQKQIEIETKIPIDDKELENVKRIIKGYTKQLSPEYIDNLRNKLERYKRKNEIINSILNSKN</sequence>
<gene>
    <name evidence="1" type="ORF">CPAV1605_140</name>
</gene>
<accession>A0A5E8CG79</accession>
<proteinExistence type="predicted"/>
<dbReference type="EMBL" id="CABVLZ010000001">
    <property type="protein sequence ID" value="VVU94418.1"/>
    <property type="molecule type" value="Genomic_DNA"/>
</dbReference>